<protein>
    <submittedName>
        <fullName evidence="2">Uncharacterized protein</fullName>
    </submittedName>
</protein>
<evidence type="ECO:0000256" key="1">
    <source>
        <dbReference type="SAM" id="Phobius"/>
    </source>
</evidence>
<reference evidence="2" key="1">
    <citation type="journal article" date="2020" name="Stud. Mycol.">
        <title>101 Dothideomycetes genomes: a test case for predicting lifestyles and emergence of pathogens.</title>
        <authorList>
            <person name="Haridas S."/>
            <person name="Albert R."/>
            <person name="Binder M."/>
            <person name="Bloem J."/>
            <person name="Labutti K."/>
            <person name="Salamov A."/>
            <person name="Andreopoulos B."/>
            <person name="Baker S."/>
            <person name="Barry K."/>
            <person name="Bills G."/>
            <person name="Bluhm B."/>
            <person name="Cannon C."/>
            <person name="Castanera R."/>
            <person name="Culley D."/>
            <person name="Daum C."/>
            <person name="Ezra D."/>
            <person name="Gonzalez J."/>
            <person name="Henrissat B."/>
            <person name="Kuo A."/>
            <person name="Liang C."/>
            <person name="Lipzen A."/>
            <person name="Lutzoni F."/>
            <person name="Magnuson J."/>
            <person name="Mondo S."/>
            <person name="Nolan M."/>
            <person name="Ohm R."/>
            <person name="Pangilinan J."/>
            <person name="Park H.-J."/>
            <person name="Ramirez L."/>
            <person name="Alfaro M."/>
            <person name="Sun H."/>
            <person name="Tritt A."/>
            <person name="Yoshinaga Y."/>
            <person name="Zwiers L.-H."/>
            <person name="Turgeon B."/>
            <person name="Goodwin S."/>
            <person name="Spatafora J."/>
            <person name="Crous P."/>
            <person name="Grigoriev I."/>
        </authorList>
    </citation>
    <scope>NUCLEOTIDE SEQUENCE</scope>
    <source>
        <strain evidence="2">CBS 113979</strain>
    </source>
</reference>
<evidence type="ECO:0000313" key="2">
    <source>
        <dbReference type="EMBL" id="KAF1991034.1"/>
    </source>
</evidence>
<feature type="transmembrane region" description="Helical" evidence="1">
    <location>
        <begin position="262"/>
        <end position="285"/>
    </location>
</feature>
<keyword evidence="1" id="KW-0812">Transmembrane</keyword>
<accession>A0A6G1HD91</accession>
<name>A0A6G1HD91_9PEZI</name>
<dbReference type="PANTHER" id="PTHR38791">
    <property type="entry name" value="ZN(II)2CYS6 TRANSCRIPTION FACTOR (EUROFUNG)-RELATED-RELATED"/>
    <property type="match status" value="1"/>
</dbReference>
<keyword evidence="1" id="KW-1133">Transmembrane helix</keyword>
<keyword evidence="3" id="KW-1185">Reference proteome</keyword>
<proteinExistence type="predicted"/>
<dbReference type="InterPro" id="IPR053175">
    <property type="entry name" value="DHMBA_Reg_Transcription_Factor"/>
</dbReference>
<organism evidence="2 3">
    <name type="scientific">Aulographum hederae CBS 113979</name>
    <dbReference type="NCBI Taxonomy" id="1176131"/>
    <lineage>
        <taxon>Eukaryota</taxon>
        <taxon>Fungi</taxon>
        <taxon>Dikarya</taxon>
        <taxon>Ascomycota</taxon>
        <taxon>Pezizomycotina</taxon>
        <taxon>Dothideomycetes</taxon>
        <taxon>Pleosporomycetidae</taxon>
        <taxon>Aulographales</taxon>
        <taxon>Aulographaceae</taxon>
    </lineage>
</organism>
<keyword evidence="1" id="KW-0472">Membrane</keyword>
<evidence type="ECO:0000313" key="3">
    <source>
        <dbReference type="Proteomes" id="UP000800041"/>
    </source>
</evidence>
<dbReference type="Proteomes" id="UP000800041">
    <property type="component" value="Unassembled WGS sequence"/>
</dbReference>
<sequence length="342" mass="38069">MPPEAAVHPWQAHLKGLTTLVQSHNKQTGGLPGTGFFAALEISHNQSDWVVKNDTPLGGWFMDHSEHQSRDVYDEVIAQHAMRRGPVLKSKSTSASLDDLILRTTPILQRAPSLLESSHPEAKKDLELLFTAARDQLSSFKLWPSGLPEYWQPKTVHHQVDGSDLPWPGIFSGRTDMYSDLYVAAAWNTYRTTLLRLCDVILRCSIRLSTDAAPFDATDEHQTLHAIAVETCEGICASVPYHVDQDWLNRVSKTSFQKSSKALGGLFLIWPLYGGSLLSIVPRVFRAWMRQRLRAIGTSMGLAQAITLADTVDVWGAADPHKAMVIAEGYVFMWSASMFSNQ</sequence>
<dbReference type="AlphaFoldDB" id="A0A6G1HD91"/>
<dbReference type="EMBL" id="ML977140">
    <property type="protein sequence ID" value="KAF1991034.1"/>
    <property type="molecule type" value="Genomic_DNA"/>
</dbReference>
<gene>
    <name evidence="2" type="ORF">K402DRAFT_417113</name>
</gene>
<dbReference type="OrthoDB" id="3525185at2759"/>